<dbReference type="PROSITE" id="PS50042">
    <property type="entry name" value="CNMP_BINDING_3"/>
    <property type="match status" value="1"/>
</dbReference>
<evidence type="ECO:0000313" key="9">
    <source>
        <dbReference type="Proteomes" id="UP000470520"/>
    </source>
</evidence>
<dbReference type="CDD" id="cd00038">
    <property type="entry name" value="CAP_ED"/>
    <property type="match status" value="1"/>
</dbReference>
<dbReference type="GO" id="GO:0000160">
    <property type="term" value="P:phosphorelay signal transduction system"/>
    <property type="evidence" value="ECO:0007669"/>
    <property type="project" value="UniProtKB-KW"/>
</dbReference>
<evidence type="ECO:0000256" key="3">
    <source>
        <dbReference type="ARBA" id="ARBA00022777"/>
    </source>
</evidence>
<proteinExistence type="predicted"/>
<comment type="catalytic activity">
    <reaction evidence="1">
        <text>ATP + protein L-histidine = ADP + protein N-phospho-L-histidine.</text>
        <dbReference type="EC" id="2.7.13.3"/>
    </reaction>
</comment>
<dbReference type="Pfam" id="PF02518">
    <property type="entry name" value="HATPase_c"/>
    <property type="match status" value="1"/>
</dbReference>
<dbReference type="RefSeq" id="WP_164187578.1">
    <property type="nucleotide sequence ID" value="NZ_JAAGMR010000106.1"/>
</dbReference>
<evidence type="ECO:0000256" key="4">
    <source>
        <dbReference type="ARBA" id="ARBA00023012"/>
    </source>
</evidence>
<gene>
    <name evidence="8" type="ORF">G3I21_08245</name>
</gene>
<dbReference type="SUPFAM" id="SSF51206">
    <property type="entry name" value="cAMP-binding domain-like"/>
    <property type="match status" value="1"/>
</dbReference>
<dbReference type="Proteomes" id="UP000470520">
    <property type="component" value="Unassembled WGS sequence"/>
</dbReference>
<evidence type="ECO:0000256" key="1">
    <source>
        <dbReference type="ARBA" id="ARBA00000085"/>
    </source>
</evidence>
<dbReference type="AlphaFoldDB" id="A0A7K3QPM1"/>
<dbReference type="SMART" id="SM00387">
    <property type="entry name" value="HATPase_c"/>
    <property type="match status" value="1"/>
</dbReference>
<feature type="region of interest" description="Disordered" evidence="5">
    <location>
        <begin position="473"/>
        <end position="499"/>
    </location>
</feature>
<dbReference type="InterPro" id="IPR014710">
    <property type="entry name" value="RmlC-like_jellyroll"/>
</dbReference>
<sequence>MSGPPLPCSPGEIGSLFLFERLSPEQLGRLCREGRVEQFEPGPVYTEGDPATCFFVLIEGAVVLSRRIGAEDVEVSRTDQRGVYGGAMQAYLGDRVRQLYNNSMRVTVPTKFFVLPAPVFAEVMRAWFPMAVHLLEGLFFGTKSTQAAIGQRERLLALGSLSAGLTHELNNPAAAAVRATSSLRERVARMRHKLALIAEGPFSRDALASLIEIQERTAERVAKAPVLGPLEAADREDALADWLTDHGIEDGWRLAPVFVQAGLDADWLERVAGTVDQEILGGAVGWLNYTIETELLMNEIEDATTRVSQLVDAAKQYTQLDRAPFRVVDVHELLDSTLLMLSGKLGPHIEVVRTYDRTLPSLPGYPAELNQVWTNLIDNAVSAMTQDGGGGTLTVRTARDGELALVEFADTGPGVPAEIRERIFDPFFTTKPVGAGTGLGLDISRRIVVDKHHGTLRLESAPGDTRFQVRLPLTAESTSDSDEVTTETTETTEPRRAHE</sequence>
<dbReference type="InterPro" id="IPR018490">
    <property type="entry name" value="cNMP-bd_dom_sf"/>
</dbReference>
<protein>
    <recommendedName>
        <fullName evidence="2">histidine kinase</fullName>
        <ecNumber evidence="2">2.7.13.3</ecNumber>
    </recommendedName>
</protein>
<keyword evidence="3 8" id="KW-0418">Kinase</keyword>
<evidence type="ECO:0000313" key="8">
    <source>
        <dbReference type="EMBL" id="NEB91710.1"/>
    </source>
</evidence>
<comment type="caution">
    <text evidence="8">The sequence shown here is derived from an EMBL/GenBank/DDBJ whole genome shotgun (WGS) entry which is preliminary data.</text>
</comment>
<evidence type="ECO:0000256" key="5">
    <source>
        <dbReference type="SAM" id="MobiDB-lite"/>
    </source>
</evidence>
<keyword evidence="3 8" id="KW-0808">Transferase</keyword>
<evidence type="ECO:0000259" key="7">
    <source>
        <dbReference type="PROSITE" id="PS50109"/>
    </source>
</evidence>
<dbReference type="PRINTS" id="PR00344">
    <property type="entry name" value="BCTRLSENSOR"/>
</dbReference>
<dbReference type="PANTHER" id="PTHR43065">
    <property type="entry name" value="SENSOR HISTIDINE KINASE"/>
    <property type="match status" value="1"/>
</dbReference>
<dbReference type="PROSITE" id="PS50109">
    <property type="entry name" value="HIS_KIN"/>
    <property type="match status" value="1"/>
</dbReference>
<accession>A0A7K3QPM1</accession>
<feature type="domain" description="Histidine kinase" evidence="7">
    <location>
        <begin position="300"/>
        <end position="475"/>
    </location>
</feature>
<feature type="domain" description="Cyclic nucleotide-binding" evidence="6">
    <location>
        <begin position="18"/>
        <end position="97"/>
    </location>
</feature>
<name>A0A7K3QPM1_9ACTN</name>
<organism evidence="8 9">
    <name type="scientific">Streptomyces bauhiniae</name>
    <dbReference type="NCBI Taxonomy" id="2340725"/>
    <lineage>
        <taxon>Bacteria</taxon>
        <taxon>Bacillati</taxon>
        <taxon>Actinomycetota</taxon>
        <taxon>Actinomycetes</taxon>
        <taxon>Kitasatosporales</taxon>
        <taxon>Streptomycetaceae</taxon>
        <taxon>Streptomyces</taxon>
    </lineage>
</organism>
<dbReference type="InterPro" id="IPR005467">
    <property type="entry name" value="His_kinase_dom"/>
</dbReference>
<keyword evidence="4" id="KW-0902">Two-component regulatory system</keyword>
<dbReference type="Gene3D" id="2.60.120.10">
    <property type="entry name" value="Jelly Rolls"/>
    <property type="match status" value="1"/>
</dbReference>
<dbReference type="GO" id="GO:0004673">
    <property type="term" value="F:protein histidine kinase activity"/>
    <property type="evidence" value="ECO:0007669"/>
    <property type="project" value="UniProtKB-EC"/>
</dbReference>
<dbReference type="InterPro" id="IPR000595">
    <property type="entry name" value="cNMP-bd_dom"/>
</dbReference>
<evidence type="ECO:0000256" key="2">
    <source>
        <dbReference type="ARBA" id="ARBA00012438"/>
    </source>
</evidence>
<dbReference type="PANTHER" id="PTHR43065:SF48">
    <property type="entry name" value="HISTIDINE KINASE"/>
    <property type="match status" value="1"/>
</dbReference>
<reference evidence="8 9" key="1">
    <citation type="submission" date="2020-01" db="EMBL/GenBank/DDBJ databases">
        <title>Insect and environment-associated Actinomycetes.</title>
        <authorList>
            <person name="Currrie C."/>
            <person name="Chevrette M."/>
            <person name="Carlson C."/>
            <person name="Stubbendieck R."/>
            <person name="Wendt-Pienkowski E."/>
        </authorList>
    </citation>
    <scope>NUCLEOTIDE SEQUENCE [LARGE SCALE GENOMIC DNA]</scope>
    <source>
        <strain evidence="8 9">SID7754</strain>
    </source>
</reference>
<dbReference type="InterPro" id="IPR036890">
    <property type="entry name" value="HATPase_C_sf"/>
</dbReference>
<dbReference type="EC" id="2.7.13.3" evidence="2"/>
<dbReference type="Gene3D" id="3.30.565.10">
    <property type="entry name" value="Histidine kinase-like ATPase, C-terminal domain"/>
    <property type="match status" value="1"/>
</dbReference>
<dbReference type="Gene3D" id="1.10.287.130">
    <property type="match status" value="1"/>
</dbReference>
<dbReference type="EMBL" id="JAAGMR010000106">
    <property type="protein sequence ID" value="NEB91710.1"/>
    <property type="molecule type" value="Genomic_DNA"/>
</dbReference>
<dbReference type="SUPFAM" id="SSF55874">
    <property type="entry name" value="ATPase domain of HSP90 chaperone/DNA topoisomerase II/histidine kinase"/>
    <property type="match status" value="1"/>
</dbReference>
<evidence type="ECO:0000259" key="6">
    <source>
        <dbReference type="PROSITE" id="PS50042"/>
    </source>
</evidence>
<dbReference type="InterPro" id="IPR003594">
    <property type="entry name" value="HATPase_dom"/>
</dbReference>
<dbReference type="InterPro" id="IPR004358">
    <property type="entry name" value="Sig_transdc_His_kin-like_C"/>
</dbReference>